<reference evidence="2 3" key="1">
    <citation type="submission" date="2024-01" db="EMBL/GenBank/DDBJ databases">
        <title>The genomes of 5 underutilized Papilionoideae crops provide insights into root nodulation and disease resistanc.</title>
        <authorList>
            <person name="Jiang F."/>
        </authorList>
    </citation>
    <scope>NUCLEOTIDE SEQUENCE [LARGE SCALE GENOMIC DNA]</scope>
    <source>
        <strain evidence="2">LVBAO_FW01</strain>
        <tissue evidence="2">Leaves</tissue>
    </source>
</reference>
<protein>
    <submittedName>
        <fullName evidence="2">Uncharacterized protein</fullName>
    </submittedName>
</protein>
<keyword evidence="1" id="KW-0472">Membrane</keyword>
<feature type="transmembrane region" description="Helical" evidence="1">
    <location>
        <begin position="84"/>
        <end position="101"/>
    </location>
</feature>
<evidence type="ECO:0000313" key="3">
    <source>
        <dbReference type="Proteomes" id="UP001367508"/>
    </source>
</evidence>
<evidence type="ECO:0000313" key="2">
    <source>
        <dbReference type="EMBL" id="KAK7316004.1"/>
    </source>
</evidence>
<sequence>MQGFNRILMHSLTYLGCLCFIHLQLRSWFLLKSPPLDEAPPRYFIVWMSLVPKKFQAFFRGSSEQYGFLTKVTPPSIMGDQRNLSLSMILCAPFCFFFLSFPSYSSYLLTRSLVLFWEWQSWKFPTFVLSAFCCKNQSQKRKPPLLPPLPSQRTLFFSFSFFKSCFSS</sequence>
<accession>A0AAN9KFD1</accession>
<evidence type="ECO:0000256" key="1">
    <source>
        <dbReference type="SAM" id="Phobius"/>
    </source>
</evidence>
<dbReference type="AlphaFoldDB" id="A0AAN9KFD1"/>
<name>A0AAN9KFD1_CANGL</name>
<keyword evidence="1" id="KW-0812">Transmembrane</keyword>
<organism evidence="2 3">
    <name type="scientific">Canavalia gladiata</name>
    <name type="common">Sword bean</name>
    <name type="synonym">Dolichos gladiatus</name>
    <dbReference type="NCBI Taxonomy" id="3824"/>
    <lineage>
        <taxon>Eukaryota</taxon>
        <taxon>Viridiplantae</taxon>
        <taxon>Streptophyta</taxon>
        <taxon>Embryophyta</taxon>
        <taxon>Tracheophyta</taxon>
        <taxon>Spermatophyta</taxon>
        <taxon>Magnoliopsida</taxon>
        <taxon>eudicotyledons</taxon>
        <taxon>Gunneridae</taxon>
        <taxon>Pentapetalae</taxon>
        <taxon>rosids</taxon>
        <taxon>fabids</taxon>
        <taxon>Fabales</taxon>
        <taxon>Fabaceae</taxon>
        <taxon>Papilionoideae</taxon>
        <taxon>50 kb inversion clade</taxon>
        <taxon>NPAAA clade</taxon>
        <taxon>indigoferoid/millettioid clade</taxon>
        <taxon>Phaseoleae</taxon>
        <taxon>Canavalia</taxon>
    </lineage>
</organism>
<dbReference type="EMBL" id="JAYMYQ010000008">
    <property type="protein sequence ID" value="KAK7316004.1"/>
    <property type="molecule type" value="Genomic_DNA"/>
</dbReference>
<comment type="caution">
    <text evidence="2">The sequence shown here is derived from an EMBL/GenBank/DDBJ whole genome shotgun (WGS) entry which is preliminary data.</text>
</comment>
<gene>
    <name evidence="2" type="ORF">VNO77_34606</name>
</gene>
<proteinExistence type="predicted"/>
<keyword evidence="1" id="KW-1133">Transmembrane helix</keyword>
<dbReference type="Proteomes" id="UP001367508">
    <property type="component" value="Unassembled WGS sequence"/>
</dbReference>
<keyword evidence="3" id="KW-1185">Reference proteome</keyword>
<feature type="transmembrane region" description="Helical" evidence="1">
    <location>
        <begin position="12"/>
        <end position="31"/>
    </location>
</feature>